<dbReference type="GO" id="GO:0051301">
    <property type="term" value="P:cell division"/>
    <property type="evidence" value="ECO:0007669"/>
    <property type="project" value="UniProtKB-KW"/>
</dbReference>
<dbReference type="eggNOG" id="ENOG502SDZW">
    <property type="taxonomic scope" value="Eukaryota"/>
</dbReference>
<evidence type="ECO:0000256" key="2">
    <source>
        <dbReference type="ARBA" id="ARBA00022776"/>
    </source>
</evidence>
<keyword evidence="1" id="KW-0132">Cell division</keyword>
<dbReference type="GO" id="GO:0031145">
    <property type="term" value="P:anaphase-promoting complex-dependent catabolic process"/>
    <property type="evidence" value="ECO:0007669"/>
    <property type="project" value="InterPro"/>
</dbReference>
<evidence type="ECO:0000256" key="5">
    <source>
        <dbReference type="SAM" id="MobiDB-lite"/>
    </source>
</evidence>
<sequence length="797" mass="91495">MEIDVESVIREFQQECVIGYDSAHYSSAFNGISFIVTTMGPYLDCKHKKQEPPIIDPNRPGQTVQTLMFTVKLDLEPSLWEVAFRYIRLQFGYNLYSISLDTTKRNWKNQIADLHALFDTKTKNVRIGDVLLEMLLSGSTDSAGEAFLERGLGTDGLDAIKNFASKHLPEVCRLARGQLASASRNLCFQRCEFQTAMSRYLTYIQVRDDDNFLYGDKMPKLISKSSVWLISLEEHINMLDLKTRQLGLQCLTMMQELNHLTKWISLTKPFAKTMKVNSLMKIKRMDIAKILLYVVRNFIPDKQEANKIEKKLFHLKDLIEELKVKDQEKNFDELAYLDKLEDVARRERKKVVGKLKPPFNFDALSDENDDVALKLDEDEKVEPQEEPGPVPMDTTQPAEEEEQPPCDLDRVGSFFENELSEKALEVLPKCNEKHDKVLHGRAKRMNSKEVQKIGILKVLTDLADLLRSPLKLNCDETGNPRKPEVLFVYELNSEPKHQGYSDIKISDVTPSYFEQHKFNEISGLGRAIQVSVIESKRLNSVVIVPNDDVTVELETQLDEHVVAMSRHYSFETLDVHVNSDSAENQPPSSPEEDAMEIDENELRIDVNVDPMQAQYDTLTEYSQIHPLRHGGLVILVLFFVLIKYFKTILQGKFKSNQEGTGSLTRMMKSVSFYPHQVSNQKDVFAVNDQNDGKTEVSIELLVIHPTTQLTAFLHDEGGKITMGDLKPEIRVVEEEEDDSKKGQKKTFREYQRRRERYREDHGVLNVNDVQYDVLVQEAMDSGRHLTDDDDDDVDDNE</sequence>
<dbReference type="EMBL" id="DS268414">
    <property type="protein sequence ID" value="EFP09287.1"/>
    <property type="molecule type" value="Genomic_DNA"/>
</dbReference>
<dbReference type="PANTHER" id="PTHR13260">
    <property type="entry name" value="ANAPHASE PROMOTING COMPLEX SUBUNIT 4 APC4"/>
    <property type="match status" value="1"/>
</dbReference>
<dbReference type="OMA" id="MMQELGH"/>
<evidence type="ECO:0000313" key="7">
    <source>
        <dbReference type="Proteomes" id="UP000008281"/>
    </source>
</evidence>
<evidence type="ECO:0000313" key="6">
    <source>
        <dbReference type="EMBL" id="EFP09287.1"/>
    </source>
</evidence>
<protein>
    <submittedName>
        <fullName evidence="6">CRE-EMB-30 protein</fullName>
    </submittedName>
</protein>
<dbReference type="InParanoid" id="E3LSG7"/>
<dbReference type="InterPro" id="IPR024789">
    <property type="entry name" value="APC4"/>
</dbReference>
<dbReference type="HOGENOM" id="CLU_004796_0_0_1"/>
<reference evidence="6" key="1">
    <citation type="submission" date="2007-07" db="EMBL/GenBank/DDBJ databases">
        <title>PCAP assembly of the Caenorhabditis remanei genome.</title>
        <authorList>
            <consortium name="The Caenorhabditis remanei Sequencing Consortium"/>
            <person name="Wilson R.K."/>
        </authorList>
    </citation>
    <scope>NUCLEOTIDE SEQUENCE [LARGE SCALE GENOMIC DNA]</scope>
    <source>
        <strain evidence="6">PB4641</strain>
    </source>
</reference>
<dbReference type="AlphaFoldDB" id="E3LSG7"/>
<dbReference type="GO" id="GO:0005680">
    <property type="term" value="C:anaphase-promoting complex"/>
    <property type="evidence" value="ECO:0007669"/>
    <property type="project" value="InterPro"/>
</dbReference>
<evidence type="ECO:0000256" key="4">
    <source>
        <dbReference type="ARBA" id="ARBA00023306"/>
    </source>
</evidence>
<evidence type="ECO:0000256" key="1">
    <source>
        <dbReference type="ARBA" id="ARBA00022618"/>
    </source>
</evidence>
<dbReference type="FunCoup" id="E3LSG7">
    <property type="interactions" value="19"/>
</dbReference>
<feature type="region of interest" description="Disordered" evidence="5">
    <location>
        <begin position="733"/>
        <end position="758"/>
    </location>
</feature>
<dbReference type="OrthoDB" id="47802at2759"/>
<keyword evidence="4" id="KW-0131">Cell cycle</keyword>
<accession>E3LSG7</accession>
<proteinExistence type="predicted"/>
<dbReference type="GO" id="GO:0034399">
    <property type="term" value="C:nuclear periphery"/>
    <property type="evidence" value="ECO:0007669"/>
    <property type="project" value="TreeGrafter"/>
</dbReference>
<dbReference type="GO" id="GO:0070979">
    <property type="term" value="P:protein K11-linked ubiquitination"/>
    <property type="evidence" value="ECO:0007669"/>
    <property type="project" value="TreeGrafter"/>
</dbReference>
<dbReference type="STRING" id="31234.E3LSG7"/>
<gene>
    <name evidence="6" type="primary">Cre-emb-30</name>
    <name evidence="6" type="ORF">CRE_25311</name>
</gene>
<feature type="region of interest" description="Disordered" evidence="5">
    <location>
        <begin position="379"/>
        <end position="405"/>
    </location>
</feature>
<evidence type="ECO:0000256" key="3">
    <source>
        <dbReference type="ARBA" id="ARBA00022786"/>
    </source>
</evidence>
<dbReference type="PANTHER" id="PTHR13260:SF0">
    <property type="entry name" value="ANAPHASE-PROMOTING COMPLEX SUBUNIT 4"/>
    <property type="match status" value="1"/>
</dbReference>
<keyword evidence="3" id="KW-0833">Ubl conjugation pathway</keyword>
<organism evidence="7">
    <name type="scientific">Caenorhabditis remanei</name>
    <name type="common">Caenorhabditis vulgaris</name>
    <dbReference type="NCBI Taxonomy" id="31234"/>
    <lineage>
        <taxon>Eukaryota</taxon>
        <taxon>Metazoa</taxon>
        <taxon>Ecdysozoa</taxon>
        <taxon>Nematoda</taxon>
        <taxon>Chromadorea</taxon>
        <taxon>Rhabditida</taxon>
        <taxon>Rhabditina</taxon>
        <taxon>Rhabditomorpha</taxon>
        <taxon>Rhabditoidea</taxon>
        <taxon>Rhabditidae</taxon>
        <taxon>Peloderinae</taxon>
        <taxon>Caenorhabditis</taxon>
    </lineage>
</organism>
<keyword evidence="2" id="KW-0498">Mitosis</keyword>
<dbReference type="Proteomes" id="UP000008281">
    <property type="component" value="Unassembled WGS sequence"/>
</dbReference>
<name>E3LSG7_CAERE</name>
<keyword evidence="7" id="KW-1185">Reference proteome</keyword>